<evidence type="ECO:0000313" key="2">
    <source>
        <dbReference type="Proteomes" id="UP001159363"/>
    </source>
</evidence>
<organism evidence="1 2">
    <name type="scientific">Dryococelus australis</name>
    <dbReference type="NCBI Taxonomy" id="614101"/>
    <lineage>
        <taxon>Eukaryota</taxon>
        <taxon>Metazoa</taxon>
        <taxon>Ecdysozoa</taxon>
        <taxon>Arthropoda</taxon>
        <taxon>Hexapoda</taxon>
        <taxon>Insecta</taxon>
        <taxon>Pterygota</taxon>
        <taxon>Neoptera</taxon>
        <taxon>Polyneoptera</taxon>
        <taxon>Phasmatodea</taxon>
        <taxon>Verophasmatodea</taxon>
        <taxon>Anareolatae</taxon>
        <taxon>Phasmatidae</taxon>
        <taxon>Eurycanthinae</taxon>
        <taxon>Dryococelus</taxon>
    </lineage>
</organism>
<gene>
    <name evidence="1" type="ORF">PR048_021321</name>
</gene>
<proteinExistence type="predicted"/>
<comment type="caution">
    <text evidence="1">The sequence shown here is derived from an EMBL/GenBank/DDBJ whole genome shotgun (WGS) entry which is preliminary data.</text>
</comment>
<dbReference type="EMBL" id="JARBHB010000008">
    <property type="protein sequence ID" value="KAJ8876873.1"/>
    <property type="molecule type" value="Genomic_DNA"/>
</dbReference>
<evidence type="ECO:0000313" key="1">
    <source>
        <dbReference type="EMBL" id="KAJ8876873.1"/>
    </source>
</evidence>
<dbReference type="Proteomes" id="UP001159363">
    <property type="component" value="Chromosome 7"/>
</dbReference>
<sequence length="91" mass="9777">MLPTRERGRWTMGSRRADVSRCSRSCHSGTAKRGVISAGMFAPRALIRGAGLARTQSKIKAIRGGGAYSRGVQECQTQAGPQKKASERAFP</sequence>
<name>A0ABQ9GXX9_9NEOP</name>
<accession>A0ABQ9GXX9</accession>
<keyword evidence="2" id="KW-1185">Reference proteome</keyword>
<reference evidence="1 2" key="1">
    <citation type="submission" date="2023-02" db="EMBL/GenBank/DDBJ databases">
        <title>LHISI_Scaffold_Assembly.</title>
        <authorList>
            <person name="Stuart O.P."/>
            <person name="Cleave R."/>
            <person name="Magrath M.J.L."/>
            <person name="Mikheyev A.S."/>
        </authorList>
    </citation>
    <scope>NUCLEOTIDE SEQUENCE [LARGE SCALE GENOMIC DNA]</scope>
    <source>
        <strain evidence="1">Daus_M_001</strain>
        <tissue evidence="1">Leg muscle</tissue>
    </source>
</reference>
<protein>
    <submittedName>
        <fullName evidence="1">Uncharacterized protein</fullName>
    </submittedName>
</protein>